<feature type="transmembrane region" description="Helical" evidence="1">
    <location>
        <begin position="225"/>
        <end position="242"/>
    </location>
</feature>
<dbReference type="OrthoDB" id="10399693at2759"/>
<gene>
    <name evidence="2" type="primary">Cnig_chr_I.g3559</name>
    <name evidence="2" type="ORF">B9Z55_003559</name>
</gene>
<dbReference type="Proteomes" id="UP000230233">
    <property type="component" value="Chromosome I"/>
</dbReference>
<feature type="transmembrane region" description="Helical" evidence="1">
    <location>
        <begin position="18"/>
        <end position="37"/>
    </location>
</feature>
<comment type="caution">
    <text evidence="2">The sequence shown here is derived from an EMBL/GenBank/DDBJ whole genome shotgun (WGS) entry which is preliminary data.</text>
</comment>
<keyword evidence="1" id="KW-0472">Membrane</keyword>
<keyword evidence="1" id="KW-1133">Transmembrane helix</keyword>
<dbReference type="AlphaFoldDB" id="A0A2G5VQV7"/>
<protein>
    <submittedName>
        <fullName evidence="2">Uncharacterized protein</fullName>
    </submittedName>
</protein>
<evidence type="ECO:0000256" key="1">
    <source>
        <dbReference type="SAM" id="Phobius"/>
    </source>
</evidence>
<sequence>MPSTTSTVISTVVDYGRLFGLTLAVSLALFTVFLGILDDVGLHWAITIVTVALWNGLTVFNGFVEYIHLRWDVEDVDWWFRNSKIRIPEEKTLGRFPWWETIIIVNLVAWFWEPFDAAIAALCLLVLYPYIFLDLLQKRQEEIFEVLMVTAQQMELFEKYKENLKIQEENGDFHVVNDAEEEEGNLEIPRIQKLPGVFKNPLNWVRCLFLIGSLVLESLYFGWDWFAVLFLAYYFHITYITSEFEKKKMIFNGYDEEVLECLKEIKKFKKSRKNKNFELFIENNPKNP</sequence>
<dbReference type="EMBL" id="PDUG01000001">
    <property type="protein sequence ID" value="PIC54215.1"/>
    <property type="molecule type" value="Genomic_DNA"/>
</dbReference>
<evidence type="ECO:0000313" key="2">
    <source>
        <dbReference type="EMBL" id="PIC54215.1"/>
    </source>
</evidence>
<feature type="transmembrane region" description="Helical" evidence="1">
    <location>
        <begin position="202"/>
        <end position="219"/>
    </location>
</feature>
<proteinExistence type="predicted"/>
<feature type="transmembrane region" description="Helical" evidence="1">
    <location>
        <begin position="118"/>
        <end position="136"/>
    </location>
</feature>
<reference evidence="3" key="1">
    <citation type="submission" date="2017-10" db="EMBL/GenBank/DDBJ databases">
        <title>Rapid genome shrinkage in a self-fertile nematode reveals novel sperm competition proteins.</title>
        <authorList>
            <person name="Yin D."/>
            <person name="Schwarz E.M."/>
            <person name="Thomas C.G."/>
            <person name="Felde R.L."/>
            <person name="Korf I.F."/>
            <person name="Cutter A.D."/>
            <person name="Schartner C.M."/>
            <person name="Ralston E.J."/>
            <person name="Meyer B.J."/>
            <person name="Haag E.S."/>
        </authorList>
    </citation>
    <scope>NUCLEOTIDE SEQUENCE [LARGE SCALE GENOMIC DNA]</scope>
    <source>
        <strain evidence="3">JU1422</strain>
    </source>
</reference>
<evidence type="ECO:0000313" key="3">
    <source>
        <dbReference type="Proteomes" id="UP000230233"/>
    </source>
</evidence>
<accession>A0A2G5VQV7</accession>
<organism evidence="2 3">
    <name type="scientific">Caenorhabditis nigoni</name>
    <dbReference type="NCBI Taxonomy" id="1611254"/>
    <lineage>
        <taxon>Eukaryota</taxon>
        <taxon>Metazoa</taxon>
        <taxon>Ecdysozoa</taxon>
        <taxon>Nematoda</taxon>
        <taxon>Chromadorea</taxon>
        <taxon>Rhabditida</taxon>
        <taxon>Rhabditina</taxon>
        <taxon>Rhabditomorpha</taxon>
        <taxon>Rhabditoidea</taxon>
        <taxon>Rhabditidae</taxon>
        <taxon>Peloderinae</taxon>
        <taxon>Caenorhabditis</taxon>
    </lineage>
</organism>
<keyword evidence="1" id="KW-0812">Transmembrane</keyword>
<feature type="transmembrane region" description="Helical" evidence="1">
    <location>
        <begin position="43"/>
        <end position="64"/>
    </location>
</feature>
<name>A0A2G5VQV7_9PELO</name>
<keyword evidence="3" id="KW-1185">Reference proteome</keyword>